<evidence type="ECO:0000313" key="5">
    <source>
        <dbReference type="EMBL" id="OEH80721.1"/>
    </source>
</evidence>
<dbReference type="GO" id="GO:0043565">
    <property type="term" value="F:sequence-specific DNA binding"/>
    <property type="evidence" value="ECO:0007669"/>
    <property type="project" value="InterPro"/>
</dbReference>
<dbReference type="Gene3D" id="1.10.10.60">
    <property type="entry name" value="Homeodomain-like"/>
    <property type="match status" value="2"/>
</dbReference>
<organism evidence="5 6">
    <name type="scientific">Enterococcus rivorum</name>
    <dbReference type="NCBI Taxonomy" id="762845"/>
    <lineage>
        <taxon>Bacteria</taxon>
        <taxon>Bacillati</taxon>
        <taxon>Bacillota</taxon>
        <taxon>Bacilli</taxon>
        <taxon>Lactobacillales</taxon>
        <taxon>Enterococcaceae</taxon>
        <taxon>Enterococcus</taxon>
    </lineage>
</organism>
<evidence type="ECO:0000256" key="3">
    <source>
        <dbReference type="ARBA" id="ARBA00023163"/>
    </source>
</evidence>
<dbReference type="InterPro" id="IPR009057">
    <property type="entry name" value="Homeodomain-like_sf"/>
</dbReference>
<dbReference type="STRING" id="762845.BCR26_06870"/>
<evidence type="ECO:0000313" key="6">
    <source>
        <dbReference type="Proteomes" id="UP000095256"/>
    </source>
</evidence>
<dbReference type="Proteomes" id="UP000095256">
    <property type="component" value="Unassembled WGS sequence"/>
</dbReference>
<gene>
    <name evidence="5" type="ORF">BCR26_06870</name>
</gene>
<accession>A0A1E5KS83</accession>
<evidence type="ECO:0000256" key="2">
    <source>
        <dbReference type="ARBA" id="ARBA00023125"/>
    </source>
</evidence>
<dbReference type="EMBL" id="MIEK01000081">
    <property type="protein sequence ID" value="OEH80721.1"/>
    <property type="molecule type" value="Genomic_DNA"/>
</dbReference>
<dbReference type="GO" id="GO:0003700">
    <property type="term" value="F:DNA-binding transcription factor activity"/>
    <property type="evidence" value="ECO:0007669"/>
    <property type="project" value="InterPro"/>
</dbReference>
<keyword evidence="2" id="KW-0238">DNA-binding</keyword>
<proteinExistence type="predicted"/>
<dbReference type="SMART" id="SM00342">
    <property type="entry name" value="HTH_ARAC"/>
    <property type="match status" value="1"/>
</dbReference>
<keyword evidence="6" id="KW-1185">Reference proteome</keyword>
<dbReference type="SUPFAM" id="SSF46689">
    <property type="entry name" value="Homeodomain-like"/>
    <property type="match status" value="2"/>
</dbReference>
<dbReference type="AlphaFoldDB" id="A0A1E5KS83"/>
<evidence type="ECO:0000259" key="4">
    <source>
        <dbReference type="PROSITE" id="PS01124"/>
    </source>
</evidence>
<dbReference type="RefSeq" id="WP_069700239.1">
    <property type="nucleotide sequence ID" value="NZ_JAGGMA010000001.1"/>
</dbReference>
<reference evidence="5 6" key="1">
    <citation type="submission" date="2016-09" db="EMBL/GenBank/DDBJ databases">
        <authorList>
            <person name="Capua I."/>
            <person name="De Benedictis P."/>
            <person name="Joannis T."/>
            <person name="Lombin L.H."/>
            <person name="Cattoli G."/>
        </authorList>
    </citation>
    <scope>NUCLEOTIDE SEQUENCE [LARGE SCALE GENOMIC DNA]</scope>
    <source>
        <strain evidence="5 6">LMG 25899</strain>
    </source>
</reference>
<keyword evidence="1" id="KW-0805">Transcription regulation</keyword>
<evidence type="ECO:0000256" key="1">
    <source>
        <dbReference type="ARBA" id="ARBA00023015"/>
    </source>
</evidence>
<name>A0A1E5KS83_9ENTE</name>
<sequence>MKKNIDNLLKKFTRVFGISFFYIDLTTFDCQQIFQKKHHFDLDLKQLKRQISFFDTSIVNLGFLNDQAIFGIPLFEKNEAIIGVVKINKWVSEENNFITKKTIKDIIKLLYLSIYDKNTSVNLIRSPKIRSFIIEKEQEDQILKEAKLNINDGVIRQSYQKEKEIINAIQNGDVQLTKKTFESFRSIDFPETKPYQDEVRHKKNMLISVVPIATRAAIEGGLAKDIAYTMSDHYIREIEQFPFIPDSATLYSYVEGILTDYAEKVARIKRQSTSGYIFQCQQIIYLNIYGKLTVEDLATKLALSKNYLSSLFKKKVGCTIKEYILQQKIAEAQFLLLNSSHSFQEISTMLHFSNQSHFINVFKKQIGMTPKQYKDINQLAKE</sequence>
<dbReference type="PANTHER" id="PTHR43280:SF34">
    <property type="entry name" value="ARAC-FAMILY TRANSCRIPTIONAL REGULATOR"/>
    <property type="match status" value="1"/>
</dbReference>
<dbReference type="InterPro" id="IPR018060">
    <property type="entry name" value="HTH_AraC"/>
</dbReference>
<keyword evidence="3" id="KW-0804">Transcription</keyword>
<dbReference type="PROSITE" id="PS01124">
    <property type="entry name" value="HTH_ARAC_FAMILY_2"/>
    <property type="match status" value="1"/>
</dbReference>
<comment type="caution">
    <text evidence="5">The sequence shown here is derived from an EMBL/GenBank/DDBJ whole genome shotgun (WGS) entry which is preliminary data.</text>
</comment>
<dbReference type="Pfam" id="PF12833">
    <property type="entry name" value="HTH_18"/>
    <property type="match status" value="1"/>
</dbReference>
<feature type="domain" description="HTH araC/xylS-type" evidence="4">
    <location>
        <begin position="278"/>
        <end position="376"/>
    </location>
</feature>
<protein>
    <recommendedName>
        <fullName evidence="4">HTH araC/xylS-type domain-containing protein</fullName>
    </recommendedName>
</protein>
<dbReference type="OrthoDB" id="247151at2"/>
<dbReference type="PANTHER" id="PTHR43280">
    <property type="entry name" value="ARAC-FAMILY TRANSCRIPTIONAL REGULATOR"/>
    <property type="match status" value="1"/>
</dbReference>